<accession>G3AG28</accession>
<dbReference type="EMBL" id="GL996499">
    <property type="protein sequence ID" value="EGW35167.1"/>
    <property type="molecule type" value="Genomic_DNA"/>
</dbReference>
<protein>
    <submittedName>
        <fullName evidence="1">Uncharacterized protein</fullName>
    </submittedName>
</protein>
<dbReference type="RefSeq" id="XP_007372579.1">
    <property type="nucleotide sequence ID" value="XM_007372517.1"/>
</dbReference>
<dbReference type="InParanoid" id="G3AG28"/>
<gene>
    <name evidence="1" type="ORF">SPAPADRAFT_48202</name>
</gene>
<dbReference type="KEGG" id="spaa:SPAPADRAFT_48202"/>
<dbReference type="Proteomes" id="UP000000709">
    <property type="component" value="Unassembled WGS sequence"/>
</dbReference>
<proteinExistence type="predicted"/>
<name>G3AG28_SPAPN</name>
<dbReference type="HOGENOM" id="CLU_991013_0_0_1"/>
<sequence length="281" mass="32746">MLYLEHLAEYRRNLSEIILQISGSDLDKQNVQAIFAPFQISEDNFTIETLFMYPQLIPRQYRVSINRLKSLQRVVLYDYRPSQLATALQAQGVENLKIKELQIFTTLAKNDTTGLEYLKDHFDLEYITLLELLVKIPRVTKTLKKKFRRLFSQMVNVKHLFLSRDIVQIENIMDQIQPNTIETFATTFCTFAEVQYALRNQENSVVTIIRDDDSKIGCIKGPFRFVFCRVLAMTKENSAFVKSIQENGKRYPKLKGIIADMCYYTIERNGSDTGLKLKRIS</sequence>
<evidence type="ECO:0000313" key="2">
    <source>
        <dbReference type="Proteomes" id="UP000000709"/>
    </source>
</evidence>
<dbReference type="AlphaFoldDB" id="G3AG28"/>
<evidence type="ECO:0000313" key="1">
    <source>
        <dbReference type="EMBL" id="EGW35167.1"/>
    </source>
</evidence>
<keyword evidence="2" id="KW-1185">Reference proteome</keyword>
<reference evidence="1 2" key="1">
    <citation type="journal article" date="2011" name="Proc. Natl. Acad. Sci. U.S.A.">
        <title>Comparative genomics of xylose-fermenting fungi for enhanced biofuel production.</title>
        <authorList>
            <person name="Wohlbach D.J."/>
            <person name="Kuo A."/>
            <person name="Sato T.K."/>
            <person name="Potts K.M."/>
            <person name="Salamov A.A."/>
            <person name="LaButti K.M."/>
            <person name="Sun H."/>
            <person name="Clum A."/>
            <person name="Pangilinan J.L."/>
            <person name="Lindquist E.A."/>
            <person name="Lucas S."/>
            <person name="Lapidus A."/>
            <person name="Jin M."/>
            <person name="Gunawan C."/>
            <person name="Balan V."/>
            <person name="Dale B.E."/>
            <person name="Jeffries T.W."/>
            <person name="Zinkel R."/>
            <person name="Barry K.W."/>
            <person name="Grigoriev I.V."/>
            <person name="Gasch A.P."/>
        </authorList>
    </citation>
    <scope>NUCLEOTIDE SEQUENCE [LARGE SCALE GENOMIC DNA]</scope>
    <source>
        <strain evidence="2">NRRL Y-27907 / 11-Y1</strain>
    </source>
</reference>
<dbReference type="GeneID" id="18871194"/>
<organism evidence="2">
    <name type="scientific">Spathaspora passalidarum (strain NRRL Y-27907 / 11-Y1)</name>
    <dbReference type="NCBI Taxonomy" id="619300"/>
    <lineage>
        <taxon>Eukaryota</taxon>
        <taxon>Fungi</taxon>
        <taxon>Dikarya</taxon>
        <taxon>Ascomycota</taxon>
        <taxon>Saccharomycotina</taxon>
        <taxon>Pichiomycetes</taxon>
        <taxon>Debaryomycetaceae</taxon>
        <taxon>Spathaspora</taxon>
    </lineage>
</organism>